<evidence type="ECO:0000256" key="7">
    <source>
        <dbReference type="HAMAP-Rule" id="MF_00382"/>
    </source>
</evidence>
<evidence type="ECO:0000313" key="10">
    <source>
        <dbReference type="Proteomes" id="UP000309544"/>
    </source>
</evidence>
<dbReference type="CDD" id="cd07026">
    <property type="entry name" value="Ribosomal_L20"/>
    <property type="match status" value="1"/>
</dbReference>
<proteinExistence type="inferred from homology"/>
<dbReference type="Gene3D" id="1.10.1900.20">
    <property type="entry name" value="Ribosomal protein L20"/>
    <property type="match status" value="1"/>
</dbReference>
<dbReference type="InterPro" id="IPR035566">
    <property type="entry name" value="Ribosomal_protein_bL20_C"/>
</dbReference>
<keyword evidence="5 7" id="KW-0687">Ribonucleoprotein</keyword>
<name>A0A5C4RZR2_PROVB</name>
<comment type="caution">
    <text evidence="9">The sequence shown here is derived from an EMBL/GenBank/DDBJ whole genome shotgun (WGS) entry which is preliminary data.</text>
</comment>
<comment type="function">
    <text evidence="7 8">Binds directly to 23S ribosomal RNA and is necessary for the in vitro assembly process of the 50S ribosomal subunit. It is not involved in the protein synthesizing functions of that subunit.</text>
</comment>
<sequence>MPRAKNAVASRARKKRILNKAKGYWGSRGNIITVAKHAVDKAEQYAYRDRRVKKRTFRGLWIMRINAAARLNGTSYSRLMEAMHKKNIDINRKALAEIAVKDPAAFTEIVKTAMD</sequence>
<dbReference type="PANTHER" id="PTHR10986">
    <property type="entry name" value="39S RIBOSOMAL PROTEIN L20"/>
    <property type="match status" value="1"/>
</dbReference>
<dbReference type="Gene3D" id="6.10.160.10">
    <property type="match status" value="1"/>
</dbReference>
<comment type="similarity">
    <text evidence="1 7 8">Belongs to the bacterial ribosomal protein bL20 family.</text>
</comment>
<evidence type="ECO:0000256" key="6">
    <source>
        <dbReference type="ARBA" id="ARBA00035172"/>
    </source>
</evidence>
<dbReference type="GO" id="GO:0019843">
    <property type="term" value="F:rRNA binding"/>
    <property type="evidence" value="ECO:0007669"/>
    <property type="project" value="UniProtKB-UniRule"/>
</dbReference>
<keyword evidence="2 7" id="KW-0699">rRNA-binding</keyword>
<keyword evidence="3 7" id="KW-0694">RNA-binding</keyword>
<accession>A0A5C4RZR2</accession>
<evidence type="ECO:0000256" key="2">
    <source>
        <dbReference type="ARBA" id="ARBA00022730"/>
    </source>
</evidence>
<dbReference type="NCBIfam" id="TIGR01032">
    <property type="entry name" value="rplT_bact"/>
    <property type="match status" value="1"/>
</dbReference>
<dbReference type="HAMAP" id="MF_00382">
    <property type="entry name" value="Ribosomal_bL20"/>
    <property type="match status" value="1"/>
</dbReference>
<protein>
    <recommendedName>
        <fullName evidence="6 7">Large ribosomal subunit protein bL20</fullName>
    </recommendedName>
</protein>
<evidence type="ECO:0000256" key="5">
    <source>
        <dbReference type="ARBA" id="ARBA00023274"/>
    </source>
</evidence>
<gene>
    <name evidence="7 9" type="primary">rplT</name>
    <name evidence="9" type="ORF">FGF68_07050</name>
</gene>
<dbReference type="EMBL" id="VDCI01000005">
    <property type="protein sequence ID" value="TNJ36485.1"/>
    <property type="molecule type" value="Genomic_DNA"/>
</dbReference>
<dbReference type="InterPro" id="IPR005813">
    <property type="entry name" value="Ribosomal_bL20"/>
</dbReference>
<dbReference type="GO" id="GO:0003735">
    <property type="term" value="F:structural constituent of ribosome"/>
    <property type="evidence" value="ECO:0007669"/>
    <property type="project" value="InterPro"/>
</dbReference>
<dbReference type="Proteomes" id="UP000309544">
    <property type="component" value="Unassembled WGS sequence"/>
</dbReference>
<dbReference type="PRINTS" id="PR00062">
    <property type="entry name" value="RIBOSOMALL20"/>
</dbReference>
<organism evidence="9 10">
    <name type="scientific">Prosthecochloris vibrioformis</name>
    <name type="common">Chlorobium vibrioforme</name>
    <dbReference type="NCBI Taxonomy" id="1098"/>
    <lineage>
        <taxon>Bacteria</taxon>
        <taxon>Pseudomonadati</taxon>
        <taxon>Chlorobiota</taxon>
        <taxon>Chlorobiia</taxon>
        <taxon>Chlorobiales</taxon>
        <taxon>Chlorobiaceae</taxon>
        <taxon>Prosthecochloris</taxon>
    </lineage>
</organism>
<dbReference type="RefSeq" id="WP_068866009.1">
    <property type="nucleotide sequence ID" value="NZ_VDCI01000005.1"/>
</dbReference>
<dbReference type="SUPFAM" id="SSF74731">
    <property type="entry name" value="Ribosomal protein L20"/>
    <property type="match status" value="1"/>
</dbReference>
<keyword evidence="4 7" id="KW-0689">Ribosomal protein</keyword>
<dbReference type="PROSITE" id="PS00937">
    <property type="entry name" value="RIBOSOMAL_L20"/>
    <property type="match status" value="1"/>
</dbReference>
<dbReference type="Pfam" id="PF00453">
    <property type="entry name" value="Ribosomal_L20"/>
    <property type="match status" value="1"/>
</dbReference>
<dbReference type="FunFam" id="1.10.1900.20:FF:000001">
    <property type="entry name" value="50S ribosomal protein L20"/>
    <property type="match status" value="1"/>
</dbReference>
<evidence type="ECO:0000256" key="3">
    <source>
        <dbReference type="ARBA" id="ARBA00022884"/>
    </source>
</evidence>
<dbReference type="GO" id="GO:0006412">
    <property type="term" value="P:translation"/>
    <property type="evidence" value="ECO:0007669"/>
    <property type="project" value="InterPro"/>
</dbReference>
<dbReference type="GO" id="GO:1990904">
    <property type="term" value="C:ribonucleoprotein complex"/>
    <property type="evidence" value="ECO:0007669"/>
    <property type="project" value="UniProtKB-KW"/>
</dbReference>
<dbReference type="GO" id="GO:0000027">
    <property type="term" value="P:ribosomal large subunit assembly"/>
    <property type="evidence" value="ECO:0007669"/>
    <property type="project" value="UniProtKB-UniRule"/>
</dbReference>
<evidence type="ECO:0000256" key="1">
    <source>
        <dbReference type="ARBA" id="ARBA00007698"/>
    </source>
</evidence>
<evidence type="ECO:0000313" key="9">
    <source>
        <dbReference type="EMBL" id="TNJ36485.1"/>
    </source>
</evidence>
<evidence type="ECO:0000256" key="4">
    <source>
        <dbReference type="ARBA" id="ARBA00022980"/>
    </source>
</evidence>
<keyword evidence="10" id="KW-1185">Reference proteome</keyword>
<reference evidence="9 10" key="1">
    <citation type="submission" date="2019-05" db="EMBL/GenBank/DDBJ databases">
        <title>Draft Whole-Genome sequence of the green sulfur bacterium Prosthecochloris vibrioformis DSM 260.</title>
        <authorList>
            <person name="Meyer T.E."/>
            <person name="Kyndt J.A."/>
        </authorList>
    </citation>
    <scope>NUCLEOTIDE SEQUENCE [LARGE SCALE GENOMIC DNA]</scope>
    <source>
        <strain evidence="9 10">DSM 260</strain>
    </source>
</reference>
<dbReference type="AlphaFoldDB" id="A0A5C4RZR2"/>
<dbReference type="GO" id="GO:0005840">
    <property type="term" value="C:ribosome"/>
    <property type="evidence" value="ECO:0007669"/>
    <property type="project" value="UniProtKB-KW"/>
</dbReference>
<dbReference type="InterPro" id="IPR049946">
    <property type="entry name" value="RIBOSOMAL_L20_CS"/>
</dbReference>
<evidence type="ECO:0000256" key="8">
    <source>
        <dbReference type="RuleBase" id="RU000560"/>
    </source>
</evidence>